<gene>
    <name evidence="2" type="ORF">SMN809_LOCUS61171</name>
</gene>
<evidence type="ECO:0000313" key="2">
    <source>
        <dbReference type="EMBL" id="CAF5090083.1"/>
    </source>
</evidence>
<dbReference type="InterPro" id="IPR004277">
    <property type="entry name" value="PSS"/>
</dbReference>
<keyword evidence="1" id="KW-0812">Transmembrane</keyword>
<sequence length="182" mass="21979">MKPYNWRGMWTIPTVRGTMMRVFGQFIPHDWLEFDWYPTASLKRWLALLLITCFLFLVELGTFYFKFILWIPPSHCLCLSRLLFFLLVGGVSMREMFECLDNRACKRFGRQSWVITVIIITEVLIVLKFDWQTVTKPLQFHIVLVWTTIAIALVLWTTYQFWFKRFILWGQRKTIQDTKKHK</sequence>
<dbReference type="EC" id="2.7.8.29" evidence="1"/>
<proteinExistence type="inferred from homology"/>
<keyword evidence="1" id="KW-0443">Lipid metabolism</keyword>
<keyword evidence="1" id="KW-1208">Phospholipid metabolism</keyword>
<comment type="function">
    <text evidence="1">Catalyzes a base-exchange reaction in which the polar head group of phosphatidylethanolamine (PE) is replaced by L-serine.</text>
</comment>
<name>A0A8S3EX60_9BILA</name>
<dbReference type="AlphaFoldDB" id="A0A8S3EX60"/>
<feature type="transmembrane region" description="Helical" evidence="1">
    <location>
        <begin position="112"/>
        <end position="131"/>
    </location>
</feature>
<dbReference type="Pfam" id="PF03034">
    <property type="entry name" value="PSS"/>
    <property type="match status" value="1"/>
</dbReference>
<keyword evidence="1" id="KW-0256">Endoplasmic reticulum</keyword>
<dbReference type="Proteomes" id="UP000676336">
    <property type="component" value="Unassembled WGS sequence"/>
</dbReference>
<keyword evidence="1" id="KW-0808">Transferase</keyword>
<feature type="transmembrane region" description="Helical" evidence="1">
    <location>
        <begin position="45"/>
        <end position="65"/>
    </location>
</feature>
<comment type="catalytic activity">
    <reaction evidence="1">
        <text>a 1,2-diacyl-sn-glycero-3-phosphoethanolamine + L-serine = a 1,2-diacyl-sn-glycero-3-phospho-L-serine + ethanolamine</text>
        <dbReference type="Rhea" id="RHEA:27606"/>
        <dbReference type="ChEBI" id="CHEBI:33384"/>
        <dbReference type="ChEBI" id="CHEBI:57262"/>
        <dbReference type="ChEBI" id="CHEBI:57603"/>
        <dbReference type="ChEBI" id="CHEBI:64612"/>
        <dbReference type="EC" id="2.7.8.29"/>
    </reaction>
</comment>
<dbReference type="GO" id="GO:0106245">
    <property type="term" value="F:L-serine-phosphatidylethanolamine phosphatidyltransferase activity"/>
    <property type="evidence" value="ECO:0007669"/>
    <property type="project" value="UniProtKB-UniRule"/>
</dbReference>
<reference evidence="2" key="1">
    <citation type="submission" date="2021-02" db="EMBL/GenBank/DDBJ databases">
        <authorList>
            <person name="Nowell W R."/>
        </authorList>
    </citation>
    <scope>NUCLEOTIDE SEQUENCE</scope>
</reference>
<keyword evidence="1" id="KW-1133">Transmembrane helix</keyword>
<feature type="transmembrane region" description="Helical" evidence="1">
    <location>
        <begin position="143"/>
        <end position="163"/>
    </location>
</feature>
<keyword evidence="1" id="KW-0472">Membrane</keyword>
<comment type="subcellular location">
    <subcellularLocation>
        <location evidence="1">Endoplasmic reticulum membrane</location>
        <topology evidence="1">Multi-pass membrane protein</topology>
    </subcellularLocation>
</comment>
<evidence type="ECO:0000256" key="1">
    <source>
        <dbReference type="RuleBase" id="RU368094"/>
    </source>
</evidence>
<dbReference type="EMBL" id="CAJOBI010243552">
    <property type="protein sequence ID" value="CAF5090083.1"/>
    <property type="molecule type" value="Genomic_DNA"/>
</dbReference>
<comment type="caution">
    <text evidence="1">Lacks conserved residue(s) required for the propagation of feature annotation.</text>
</comment>
<keyword evidence="1" id="KW-0594">Phospholipid biosynthesis</keyword>
<comment type="caution">
    <text evidence="2">The sequence shown here is derived from an EMBL/GenBank/DDBJ whole genome shotgun (WGS) entry which is preliminary data.</text>
</comment>
<protein>
    <recommendedName>
        <fullName evidence="1">Phosphatidylserine synthase</fullName>
        <ecNumber evidence="1">2.7.8.29</ecNumber>
    </recommendedName>
    <alternativeName>
        <fullName evidence="1">Serine-exchange enzyme</fullName>
    </alternativeName>
</protein>
<evidence type="ECO:0000313" key="3">
    <source>
        <dbReference type="Proteomes" id="UP000676336"/>
    </source>
</evidence>
<dbReference type="GO" id="GO:0005789">
    <property type="term" value="C:endoplasmic reticulum membrane"/>
    <property type="evidence" value="ECO:0007669"/>
    <property type="project" value="UniProtKB-SubCell"/>
</dbReference>
<accession>A0A8S3EX60</accession>
<comment type="pathway">
    <text evidence="1">Phospholipid metabolism; phosphatidylserine biosynthesis.</text>
</comment>
<keyword evidence="1" id="KW-0444">Lipid biosynthesis</keyword>
<dbReference type="GO" id="GO:0006659">
    <property type="term" value="P:phosphatidylserine biosynthetic process"/>
    <property type="evidence" value="ECO:0007669"/>
    <property type="project" value="UniProtKB-UniRule"/>
</dbReference>
<feature type="transmembrane region" description="Helical" evidence="1">
    <location>
        <begin position="71"/>
        <end position="91"/>
    </location>
</feature>
<organism evidence="2 3">
    <name type="scientific">Rotaria magnacalcarata</name>
    <dbReference type="NCBI Taxonomy" id="392030"/>
    <lineage>
        <taxon>Eukaryota</taxon>
        <taxon>Metazoa</taxon>
        <taxon>Spiralia</taxon>
        <taxon>Gnathifera</taxon>
        <taxon>Rotifera</taxon>
        <taxon>Eurotatoria</taxon>
        <taxon>Bdelloidea</taxon>
        <taxon>Philodinida</taxon>
        <taxon>Philodinidae</taxon>
        <taxon>Rotaria</taxon>
    </lineage>
</organism>
<comment type="similarity">
    <text evidence="1">Belongs to the phosphatidyl serine synthase family.</text>
</comment>